<name>A0A369K244_HYPMA</name>
<feature type="transmembrane region" description="Helical" evidence="1">
    <location>
        <begin position="6"/>
        <end position="29"/>
    </location>
</feature>
<keyword evidence="1" id="KW-1133">Transmembrane helix</keyword>
<evidence type="ECO:0000259" key="2">
    <source>
        <dbReference type="Pfam" id="PF20152"/>
    </source>
</evidence>
<protein>
    <recommendedName>
        <fullName evidence="2">DUF6534 domain-containing protein</fullName>
    </recommendedName>
</protein>
<reference evidence="3" key="1">
    <citation type="submission" date="2018-04" db="EMBL/GenBank/DDBJ databases">
        <title>Whole genome sequencing of Hypsizygus marmoreus.</title>
        <authorList>
            <person name="Choi I.-G."/>
            <person name="Min B."/>
            <person name="Kim J.-G."/>
            <person name="Kim S."/>
            <person name="Oh Y.-L."/>
            <person name="Kong W.-S."/>
            <person name="Park H."/>
            <person name="Jeong J."/>
            <person name="Song E.-S."/>
        </authorList>
    </citation>
    <scope>NUCLEOTIDE SEQUENCE [LARGE SCALE GENOMIC DNA]</scope>
    <source>
        <strain evidence="3">51987-8</strain>
    </source>
</reference>
<evidence type="ECO:0000313" key="3">
    <source>
        <dbReference type="EMBL" id="RDB28699.1"/>
    </source>
</evidence>
<comment type="caution">
    <text evidence="3">The sequence shown here is derived from an EMBL/GenBank/DDBJ whole genome shotgun (WGS) entry which is preliminary data.</text>
</comment>
<dbReference type="PANTHER" id="PTHR40465">
    <property type="entry name" value="CHROMOSOME 1, WHOLE GENOME SHOTGUN SEQUENCE"/>
    <property type="match status" value="1"/>
</dbReference>
<keyword evidence="4" id="KW-1185">Reference proteome</keyword>
<dbReference type="OrthoDB" id="2562493at2759"/>
<keyword evidence="1" id="KW-0472">Membrane</keyword>
<dbReference type="Proteomes" id="UP000076154">
    <property type="component" value="Unassembled WGS sequence"/>
</dbReference>
<feature type="transmembrane region" description="Helical" evidence="1">
    <location>
        <begin position="153"/>
        <end position="177"/>
    </location>
</feature>
<accession>A0A369K244</accession>
<dbReference type="InterPro" id="IPR045339">
    <property type="entry name" value="DUF6534"/>
</dbReference>
<dbReference type="PANTHER" id="PTHR40465:SF1">
    <property type="entry name" value="DUF6534 DOMAIN-CONTAINING PROTEIN"/>
    <property type="match status" value="1"/>
</dbReference>
<feature type="transmembrane region" description="Helical" evidence="1">
    <location>
        <begin position="198"/>
        <end position="218"/>
    </location>
</feature>
<feature type="transmembrane region" description="Helical" evidence="1">
    <location>
        <begin position="41"/>
        <end position="64"/>
    </location>
</feature>
<feature type="transmembrane region" description="Helical" evidence="1">
    <location>
        <begin position="84"/>
        <end position="104"/>
    </location>
</feature>
<gene>
    <name evidence="3" type="ORF">Hypma_015900</name>
</gene>
<dbReference type="Pfam" id="PF20152">
    <property type="entry name" value="DUF6534"/>
    <property type="match status" value="1"/>
</dbReference>
<organism evidence="3 4">
    <name type="scientific">Hypsizygus marmoreus</name>
    <name type="common">White beech mushroom</name>
    <name type="synonym">Agaricus marmoreus</name>
    <dbReference type="NCBI Taxonomy" id="39966"/>
    <lineage>
        <taxon>Eukaryota</taxon>
        <taxon>Fungi</taxon>
        <taxon>Dikarya</taxon>
        <taxon>Basidiomycota</taxon>
        <taxon>Agaricomycotina</taxon>
        <taxon>Agaricomycetes</taxon>
        <taxon>Agaricomycetidae</taxon>
        <taxon>Agaricales</taxon>
        <taxon>Tricholomatineae</taxon>
        <taxon>Lyophyllaceae</taxon>
        <taxon>Hypsizygus</taxon>
    </lineage>
</organism>
<dbReference type="AlphaFoldDB" id="A0A369K244"/>
<feature type="domain" description="DUF6534" evidence="2">
    <location>
        <begin position="163"/>
        <end position="247"/>
    </location>
</feature>
<feature type="transmembrane region" description="Helical" evidence="1">
    <location>
        <begin position="116"/>
        <end position="141"/>
    </location>
</feature>
<evidence type="ECO:0000256" key="1">
    <source>
        <dbReference type="SAM" id="Phobius"/>
    </source>
</evidence>
<dbReference type="STRING" id="39966.A0A369K244"/>
<keyword evidence="1" id="KW-0812">Transmembrane</keyword>
<sequence length="317" mass="34940">MGAFDKVVGVVLLGLFFNTYLYGLVTYQFMVYANTKFNDPLWIKIVVATLFVTDTIHSAVAVYAGWEMCVTNYNNPASLAFVSWTIPFTAVATSVAAILTQFFLGHRVLILTKSKALAGLIGIFSVLGFVFGVYAGILSGILHEVAKFGPLKPFVICWLGFQTTADLFITFILSFVLSRSRTGFRKTDTIINRLIRGAIQTGLFASVFALADLFSFVLHGDTNLYAMFAYPIGRIYTNTLLDTLNARIELKNLNATIDVDSESNANAFRMQTQSQTMAGHTLHSIHVQKEVVSDVSQDQRSVDAKFGGDEVYGHKMA</sequence>
<proteinExistence type="predicted"/>
<dbReference type="EMBL" id="LUEZ02000010">
    <property type="protein sequence ID" value="RDB28699.1"/>
    <property type="molecule type" value="Genomic_DNA"/>
</dbReference>
<dbReference type="InParanoid" id="A0A369K244"/>
<evidence type="ECO:0000313" key="4">
    <source>
        <dbReference type="Proteomes" id="UP000076154"/>
    </source>
</evidence>